<protein>
    <submittedName>
        <fullName evidence="2">Cell division cycle associated 4</fullName>
    </submittedName>
</protein>
<dbReference type="GeneTree" id="ENSGT00530000063867"/>
<reference evidence="3" key="1">
    <citation type="submission" date="2011-08" db="EMBL/GenBank/DDBJ databases">
        <title>The draft genome of Latimeria chalumnae.</title>
        <authorList>
            <person name="Di Palma F."/>
            <person name="Alfoldi J."/>
            <person name="Johnson J."/>
            <person name="Berlin A."/>
            <person name="Gnerre S."/>
            <person name="Jaffe D."/>
            <person name="MacCallum I."/>
            <person name="Young S."/>
            <person name="Walker B.J."/>
            <person name="Lander E."/>
            <person name="Lindblad-Toh K."/>
        </authorList>
    </citation>
    <scope>NUCLEOTIDE SEQUENCE [LARGE SCALE GENOMIC DNA]</scope>
    <source>
        <strain evidence="3">Wild caught</strain>
    </source>
</reference>
<proteinExistence type="predicted"/>
<dbReference type="Proteomes" id="UP000008672">
    <property type="component" value="Unassembled WGS sequence"/>
</dbReference>
<dbReference type="eggNOG" id="ENOG502QWNU">
    <property type="taxonomic scope" value="Eukaryota"/>
</dbReference>
<dbReference type="HOGENOM" id="CLU_065586_1_0_1"/>
<dbReference type="InParanoid" id="H3ARQ6"/>
<sequence>MFTKSTKRKYLDGEEVIERSLAGHKAVASYNLQRQSLLDMSLIKLQLCQMLVEPNLCRSVLIANTVRLIQEEMIQDGSWQMLNTLTTAHSVDRLVSTDILCRPSPKEQDEDSVTASTYVNFKDHVGVQSQDIISLPSKVFSLQLQGNMRSNPKIWELDDQATVQAELPKSLEQIFGAADLKNSSDSAVEELLVGTDTPYYDLDTVLTGVLGNQKVGQYDLTDSLSSATATSVNSSSNCKMDLNELDHIMEIIVGS</sequence>
<gene>
    <name evidence="2" type="primary">CDCA4</name>
</gene>
<organism evidence="2 3">
    <name type="scientific">Latimeria chalumnae</name>
    <name type="common">Coelacanth</name>
    <dbReference type="NCBI Taxonomy" id="7897"/>
    <lineage>
        <taxon>Eukaryota</taxon>
        <taxon>Metazoa</taxon>
        <taxon>Chordata</taxon>
        <taxon>Craniata</taxon>
        <taxon>Vertebrata</taxon>
        <taxon>Euteleostomi</taxon>
        <taxon>Coelacanthiformes</taxon>
        <taxon>Coelacanthidae</taxon>
        <taxon>Latimeria</taxon>
    </lineage>
</organism>
<reference evidence="2" key="2">
    <citation type="submission" date="2025-08" db="UniProtKB">
        <authorList>
            <consortium name="Ensembl"/>
        </authorList>
    </citation>
    <scope>IDENTIFICATION</scope>
</reference>
<dbReference type="Ensembl" id="ENSLACT00000012420.1">
    <property type="protein sequence ID" value="ENSLACP00000012327.1"/>
    <property type="gene ID" value="ENSLACG00000010854.1"/>
</dbReference>
<dbReference type="EMBL" id="AFYH01002082">
    <property type="status" value="NOT_ANNOTATED_CDS"/>
    <property type="molecule type" value="Genomic_DNA"/>
</dbReference>
<dbReference type="GeneID" id="102361469"/>
<evidence type="ECO:0000313" key="2">
    <source>
        <dbReference type="Ensembl" id="ENSLACP00000012327.1"/>
    </source>
</evidence>
<dbReference type="AlphaFoldDB" id="H3ARQ6"/>
<dbReference type="STRING" id="7897.ENSLACP00000012327"/>
<dbReference type="PANTHER" id="PTHR16277:SF6">
    <property type="entry name" value="CELL DIVISION CYCLE-ASSOCIATED PROTEIN 4"/>
    <property type="match status" value="1"/>
</dbReference>
<feature type="domain" description="SERTA" evidence="1">
    <location>
        <begin position="30"/>
        <end position="77"/>
    </location>
</feature>
<dbReference type="GO" id="GO:0005634">
    <property type="term" value="C:nucleus"/>
    <property type="evidence" value="ECO:0007669"/>
    <property type="project" value="TreeGrafter"/>
</dbReference>
<dbReference type="PANTHER" id="PTHR16277">
    <property type="entry name" value="CELL DIVISION CYCLE ASSOCIATED PROTEIN 4/SERTA DOMAIN-CONTAINING PROTEIN 2"/>
    <property type="match status" value="1"/>
</dbReference>
<dbReference type="InterPro" id="IPR009263">
    <property type="entry name" value="SERTA_dom"/>
</dbReference>
<dbReference type="Pfam" id="PF06031">
    <property type="entry name" value="SERTA"/>
    <property type="match status" value="1"/>
</dbReference>
<accession>H3ARQ6</accession>
<evidence type="ECO:0000259" key="1">
    <source>
        <dbReference type="PROSITE" id="PS51053"/>
    </source>
</evidence>
<dbReference type="OrthoDB" id="6083860at2759"/>
<dbReference type="OMA" id="SAHANRC"/>
<evidence type="ECO:0000313" key="3">
    <source>
        <dbReference type="Proteomes" id="UP000008672"/>
    </source>
</evidence>
<reference evidence="2" key="3">
    <citation type="submission" date="2025-09" db="UniProtKB">
        <authorList>
            <consortium name="Ensembl"/>
        </authorList>
    </citation>
    <scope>IDENTIFICATION</scope>
</reference>
<dbReference type="FunCoup" id="H3ARQ6">
    <property type="interactions" value="2861"/>
</dbReference>
<dbReference type="KEGG" id="lcm:102361469"/>
<dbReference type="Bgee" id="ENSLACG00000010854">
    <property type="expression patterns" value="Expressed in pelvic fin and 6 other cell types or tissues"/>
</dbReference>
<dbReference type="PROSITE" id="PS51053">
    <property type="entry name" value="SERTA"/>
    <property type="match status" value="1"/>
</dbReference>
<name>H3ARQ6_LATCH</name>
<keyword evidence="3" id="KW-1185">Reference proteome</keyword>
<dbReference type="InterPro" id="IPR052262">
    <property type="entry name" value="E2F-SERTA_domain_protein"/>
</dbReference>